<feature type="compositionally biased region" description="Polar residues" evidence="4">
    <location>
        <begin position="25"/>
        <end position="35"/>
    </location>
</feature>
<dbReference type="GO" id="GO:0006396">
    <property type="term" value="P:RNA processing"/>
    <property type="evidence" value="ECO:0007669"/>
    <property type="project" value="InterPro"/>
</dbReference>
<dbReference type="InterPro" id="IPR029026">
    <property type="entry name" value="tRNA_m1G_MTases_N"/>
</dbReference>
<evidence type="ECO:0000313" key="7">
    <source>
        <dbReference type="Proteomes" id="UP000005947"/>
    </source>
</evidence>
<dbReference type="Proteomes" id="UP000005947">
    <property type="component" value="Unassembled WGS sequence"/>
</dbReference>
<dbReference type="GO" id="GO:0003723">
    <property type="term" value="F:RNA binding"/>
    <property type="evidence" value="ECO:0007669"/>
    <property type="project" value="InterPro"/>
</dbReference>
<evidence type="ECO:0000256" key="2">
    <source>
        <dbReference type="ARBA" id="ARBA00022603"/>
    </source>
</evidence>
<dbReference type="CDD" id="cd18103">
    <property type="entry name" value="SpoU-like_RlmB"/>
    <property type="match status" value="1"/>
</dbReference>
<feature type="compositionally biased region" description="Low complexity" evidence="4">
    <location>
        <begin position="53"/>
        <end position="75"/>
    </location>
</feature>
<keyword evidence="3 6" id="KW-0808">Transferase</keyword>
<evidence type="ECO:0000256" key="3">
    <source>
        <dbReference type="ARBA" id="ARBA00022679"/>
    </source>
</evidence>
<dbReference type="InterPro" id="IPR001537">
    <property type="entry name" value="SpoU_MeTrfase"/>
</dbReference>
<dbReference type="NCBIfam" id="TIGR00186">
    <property type="entry name" value="rRNA_methyl_3"/>
    <property type="match status" value="1"/>
</dbReference>
<dbReference type="PANTHER" id="PTHR46429">
    <property type="entry name" value="23S RRNA (GUANOSINE-2'-O-)-METHYLTRANSFERASE RLMB"/>
    <property type="match status" value="1"/>
</dbReference>
<dbReference type="Pfam" id="PF08032">
    <property type="entry name" value="SpoU_sub_bind"/>
    <property type="match status" value="1"/>
</dbReference>
<sequence>MREYKMAQTHNSRGNFKKPTKKNKNVQNAHFTSNEKGAPYKKRTRVSGDSGTRARSSSAHARSFSSQKRSSGASSAYMRPRRERGVRAPMIEGRRACFEALEAHLPLKKLLVQENMNAALQTADVERLITCARERGIACEYVKKSAMDSLSSHGAHQGVMFEAAPFAYAEFGDVLAAIDRKGARATDASAADASAADASAADAHELVTNTDNQTAAHKQASLVVLLDHVVDEGNFGAIVRSAEVVGASCVIIANARCASVGVGAYKTSAGAVLHMPIVQVVNLARAIDELKEHGFWVIGASEHAQQTVWDAPFTGKVCLIMGSEENGISSLVQKKCDFICKLPQRGRIESLNVAQAATVMCYEWMRQNKLSV</sequence>
<evidence type="ECO:0000259" key="5">
    <source>
        <dbReference type="SMART" id="SM00967"/>
    </source>
</evidence>
<name>F1T3I5_9ACTN</name>
<dbReference type="InterPro" id="IPR004441">
    <property type="entry name" value="rRNA_MeTrfase_TrmH"/>
</dbReference>
<dbReference type="InterPro" id="IPR013123">
    <property type="entry name" value="SpoU_subst-bd"/>
</dbReference>
<dbReference type="eggNOG" id="COG0566">
    <property type="taxonomic scope" value="Bacteria"/>
</dbReference>
<accession>F1T3I5</accession>
<dbReference type="Gene3D" id="3.40.1280.10">
    <property type="match status" value="1"/>
</dbReference>
<reference evidence="6 7" key="1">
    <citation type="submission" date="2011-02" db="EMBL/GenBank/DDBJ databases">
        <authorList>
            <person name="Muzny D."/>
            <person name="Qin X."/>
            <person name="Buhay C."/>
            <person name="Dugan-Rocha S."/>
            <person name="Ding Y."/>
            <person name="Chen G."/>
            <person name="Hawes A."/>
            <person name="Holder M."/>
            <person name="Jhangiani S."/>
            <person name="Johnson A."/>
            <person name="Khan Z."/>
            <person name="Li Z."/>
            <person name="Liu W."/>
            <person name="Liu X."/>
            <person name="Perez L."/>
            <person name="Shen H."/>
            <person name="Wang Q."/>
            <person name="Watt J."/>
            <person name="Xi L."/>
            <person name="Xin Y."/>
            <person name="Zhou J."/>
            <person name="Deng J."/>
            <person name="Jiang H."/>
            <person name="Liu Y."/>
            <person name="Qu J."/>
            <person name="Song X.-Z."/>
            <person name="Zhang L."/>
            <person name="Villasana D."/>
            <person name="Johnson A."/>
            <person name="Liu J."/>
            <person name="Liyanage D."/>
            <person name="Lorensuhewa L."/>
            <person name="Robinson T."/>
            <person name="Song A."/>
            <person name="Song B.-B."/>
            <person name="Dinh H."/>
            <person name="Thornton R."/>
            <person name="Coyle M."/>
            <person name="Francisco L."/>
            <person name="Jackson L."/>
            <person name="Javaid M."/>
            <person name="Korchina V."/>
            <person name="Kovar C."/>
            <person name="Mata R."/>
            <person name="Mathew T."/>
            <person name="Ngo R."/>
            <person name="Nguyen L."/>
            <person name="Nguyen N."/>
            <person name="Okwuonu G."/>
            <person name="Ongeri F."/>
            <person name="Pham C."/>
            <person name="Simmons D."/>
            <person name="Wilczek-Boney K."/>
            <person name="Hale W."/>
            <person name="Jakkamsetti A."/>
            <person name="Pham P."/>
            <person name="Ruth R."/>
            <person name="San Lucas F."/>
            <person name="Warren J."/>
            <person name="Zhang J."/>
            <person name="Zhao Z."/>
            <person name="Zhou C."/>
            <person name="Zhu D."/>
            <person name="Lee S."/>
            <person name="Bess C."/>
            <person name="Blankenburg K."/>
            <person name="Forbes L."/>
            <person name="Fu Q."/>
            <person name="Gubbala S."/>
            <person name="Hirani K."/>
            <person name="Jayaseelan J.C."/>
            <person name="Lara F."/>
            <person name="Munidasa M."/>
            <person name="Palculict T."/>
            <person name="Patil S."/>
            <person name="Pu L.-L."/>
            <person name="Saada N."/>
            <person name="Tang L."/>
            <person name="Weissenberger G."/>
            <person name="Zhu Y."/>
            <person name="Hemphill L."/>
            <person name="Shang Y."/>
            <person name="Youmans B."/>
            <person name="Ayvaz T."/>
            <person name="Ross M."/>
            <person name="Santibanez J."/>
            <person name="Aqrawi P."/>
            <person name="Gross S."/>
            <person name="Joshi V."/>
            <person name="Fowler G."/>
            <person name="Nazareth L."/>
            <person name="Reid J."/>
            <person name="Worley K."/>
            <person name="Petrosino J."/>
            <person name="Highlander S."/>
            <person name="Gibbs R."/>
        </authorList>
    </citation>
    <scope>NUCLEOTIDE SEQUENCE [LARGE SCALE GENOMIC DNA]</scope>
    <source>
        <strain evidence="6 7">DSM 15829</strain>
    </source>
</reference>
<evidence type="ECO:0000256" key="1">
    <source>
        <dbReference type="ARBA" id="ARBA00007228"/>
    </source>
</evidence>
<comment type="caution">
    <text evidence="6">The sequence shown here is derived from an EMBL/GenBank/DDBJ whole genome shotgun (WGS) entry which is preliminary data.</text>
</comment>
<dbReference type="GO" id="GO:0032259">
    <property type="term" value="P:methylation"/>
    <property type="evidence" value="ECO:0007669"/>
    <property type="project" value="UniProtKB-KW"/>
</dbReference>
<dbReference type="EMBL" id="ACGK02000001">
    <property type="protein sequence ID" value="EGF23279.1"/>
    <property type="molecule type" value="Genomic_DNA"/>
</dbReference>
<dbReference type="Pfam" id="PF00588">
    <property type="entry name" value="SpoU_methylase"/>
    <property type="match status" value="1"/>
</dbReference>
<feature type="region of interest" description="Disordered" evidence="4">
    <location>
        <begin position="1"/>
        <end position="85"/>
    </location>
</feature>
<dbReference type="InterPro" id="IPR029064">
    <property type="entry name" value="Ribosomal_eL30-like_sf"/>
</dbReference>
<keyword evidence="7" id="KW-1185">Reference proteome</keyword>
<dbReference type="GO" id="GO:0008173">
    <property type="term" value="F:RNA methyltransferase activity"/>
    <property type="evidence" value="ECO:0007669"/>
    <property type="project" value="InterPro"/>
</dbReference>
<keyword evidence="2 6" id="KW-0489">Methyltransferase</keyword>
<dbReference type="Gene3D" id="3.30.1330.30">
    <property type="match status" value="1"/>
</dbReference>
<dbReference type="InterPro" id="IPR029028">
    <property type="entry name" value="Alpha/beta_knot_MTases"/>
</dbReference>
<dbReference type="SUPFAM" id="SSF55315">
    <property type="entry name" value="L30e-like"/>
    <property type="match status" value="1"/>
</dbReference>
<dbReference type="SMART" id="SM00967">
    <property type="entry name" value="SpoU_sub_bind"/>
    <property type="match status" value="1"/>
</dbReference>
<dbReference type="AlphaFoldDB" id="F1T3I5"/>
<protein>
    <submittedName>
        <fullName evidence="6">RNA methyltransferase, TrmH family, group 3</fullName>
    </submittedName>
</protein>
<feature type="compositionally biased region" description="Basic residues" evidence="4">
    <location>
        <begin position="15"/>
        <end position="24"/>
    </location>
</feature>
<organism evidence="6 7">
    <name type="scientific">Fannyhessea vaginae DSM 15829</name>
    <dbReference type="NCBI Taxonomy" id="525256"/>
    <lineage>
        <taxon>Bacteria</taxon>
        <taxon>Bacillati</taxon>
        <taxon>Actinomycetota</taxon>
        <taxon>Coriobacteriia</taxon>
        <taxon>Coriobacteriales</taxon>
        <taxon>Atopobiaceae</taxon>
        <taxon>Fannyhessea</taxon>
    </lineage>
</organism>
<comment type="similarity">
    <text evidence="1">Belongs to the class IV-like SAM-binding methyltransferase superfamily. RNA methyltransferase TrmH family.</text>
</comment>
<dbReference type="GO" id="GO:0005829">
    <property type="term" value="C:cytosol"/>
    <property type="evidence" value="ECO:0007669"/>
    <property type="project" value="TreeGrafter"/>
</dbReference>
<dbReference type="PANTHER" id="PTHR46429:SF1">
    <property type="entry name" value="23S RRNA (GUANOSINE-2'-O-)-METHYLTRANSFERASE RLMB"/>
    <property type="match status" value="1"/>
</dbReference>
<feature type="domain" description="RNA 2-O ribose methyltransferase substrate binding" evidence="5">
    <location>
        <begin position="90"/>
        <end position="169"/>
    </location>
</feature>
<proteinExistence type="inferred from homology"/>
<dbReference type="SUPFAM" id="SSF75217">
    <property type="entry name" value="alpha/beta knot"/>
    <property type="match status" value="1"/>
</dbReference>
<evidence type="ECO:0000313" key="6">
    <source>
        <dbReference type="EMBL" id="EGF23279.1"/>
    </source>
</evidence>
<evidence type="ECO:0000256" key="4">
    <source>
        <dbReference type="SAM" id="MobiDB-lite"/>
    </source>
</evidence>
<gene>
    <name evidence="6" type="ORF">HMPREF0091_10226</name>
</gene>